<feature type="domain" description="PCI" evidence="2">
    <location>
        <begin position="348"/>
        <end position="543"/>
    </location>
</feature>
<accession>A0A6C1E034</accession>
<dbReference type="InterPro" id="IPR000717">
    <property type="entry name" value="PCI_dom"/>
</dbReference>
<dbReference type="EMBL" id="CP048996">
    <property type="protein sequence ID" value="QID82243.1"/>
    <property type="molecule type" value="Genomic_DNA"/>
</dbReference>
<feature type="compositionally biased region" description="Basic and acidic residues" evidence="1">
    <location>
        <begin position="46"/>
        <end position="63"/>
    </location>
</feature>
<evidence type="ECO:0000313" key="3">
    <source>
        <dbReference type="EMBL" id="QID82243.1"/>
    </source>
</evidence>
<dbReference type="OrthoDB" id="4047547at2759"/>
<name>A0A6C1E034_SACPS</name>
<dbReference type="Proteomes" id="UP000501346">
    <property type="component" value="Chromosome ScXV-ScXI"/>
</dbReference>
<organism evidence="3 4">
    <name type="scientific">Saccharomyces pastorianus</name>
    <name type="common">Lager yeast</name>
    <name type="synonym">Saccharomyces cerevisiae x Saccharomyces eubayanus</name>
    <dbReference type="NCBI Taxonomy" id="27292"/>
    <lineage>
        <taxon>Eukaryota</taxon>
        <taxon>Fungi</taxon>
        <taxon>Dikarya</taxon>
        <taxon>Ascomycota</taxon>
        <taxon>Saccharomycotina</taxon>
        <taxon>Saccharomycetes</taxon>
        <taxon>Saccharomycetales</taxon>
        <taxon>Saccharomycetaceae</taxon>
        <taxon>Saccharomyces</taxon>
    </lineage>
</organism>
<dbReference type="AlphaFoldDB" id="A0A6C1E034"/>
<reference evidence="3 4" key="1">
    <citation type="journal article" date="2019" name="BMC Genomics">
        <title>Chromosome level assembly and comparative genome analysis confirm lager-brewing yeasts originated from a single hybridization.</title>
        <authorList>
            <person name="Salazar A.N."/>
            <person name="Gorter de Vries A.R."/>
            <person name="van den Broek M."/>
            <person name="Brouwers N."/>
            <person name="de la Torre Cortes P."/>
            <person name="Kuijpers N.G.A."/>
            <person name="Daran J.G."/>
            <person name="Abeel T."/>
        </authorList>
    </citation>
    <scope>NUCLEOTIDE SEQUENCE [LARGE SCALE GENOMIC DNA]</scope>
    <source>
        <strain evidence="3 4">CBS 1483</strain>
    </source>
</reference>
<keyword evidence="4" id="KW-1185">Reference proteome</keyword>
<feature type="compositionally biased region" description="Acidic residues" evidence="1">
    <location>
        <begin position="1"/>
        <end position="45"/>
    </location>
</feature>
<evidence type="ECO:0000259" key="2">
    <source>
        <dbReference type="PROSITE" id="PS50250"/>
    </source>
</evidence>
<protein>
    <submittedName>
        <fullName evidence="3">COP9 signalosome (CSN) subunit</fullName>
    </submittedName>
</protein>
<proteinExistence type="predicted"/>
<dbReference type="PROSITE" id="PS50250">
    <property type="entry name" value="PCI"/>
    <property type="match status" value="1"/>
</dbReference>
<sequence length="645" mass="76513">MSDEDNNYDDFMLSDDEGMESIEMEEETEDEDKQNIEINEDNSQDDQDRGAARHKQHEQGTFEKHDRVEDICERIFEQGQALKEDERYKEARDLFLKIYYKEEFSSDESIERLMTWKFKSLIEILRLRALQLYFQKNGAQDLVLQILEDTATMSVFLQRIDFQIDGNIFELLSDTFEVLAPKWERVFLFDIEKVDRENMICKIEFQKNFMDQFQWILRKPGKDCKLQNLQRIIRKKIFIAVVWYQRLTMGNVFTPEISSQIEILVKDNECSSFEENNDLESVSMLLQYYILEYMNTARINNRRLFKKCIDFFEMLISKSLTFSQESGLMVIIYTSKIVFILDSDSENDLSFALMRYYDRKEELKNMFLYILKHLEEMGKLRERDITSLFHKFILSGFIFTSMILEAIRTDKINPFGFEQVKIALGSPIVNVLEDVYRCFAQLELRQLNASISLIPELSVVLSGIIQDIYYLAQTLKLWRKIARLYSCISISDIISMLQISDDNEMTRDDLLTILMRSIMKNRSVVYFKLDLTSDLVYFGDENKVMLPRCSKEEFRLMISPKDEETTEKARLIDFEYVNDVAIYNNPTRIRTKSSKEFFNTLRKSRETVKLPRVNNQSNEDTFLPSYMKFSNKYLELCKLASNNLE</sequence>
<feature type="region of interest" description="Disordered" evidence="1">
    <location>
        <begin position="1"/>
        <end position="63"/>
    </location>
</feature>
<gene>
    <name evidence="3" type="primary">RRI2_1</name>
    <name evidence="3" type="ORF">GRS66_004653</name>
</gene>
<evidence type="ECO:0000256" key="1">
    <source>
        <dbReference type="SAM" id="MobiDB-lite"/>
    </source>
</evidence>
<evidence type="ECO:0000313" key="4">
    <source>
        <dbReference type="Proteomes" id="UP000501346"/>
    </source>
</evidence>